<dbReference type="AlphaFoldDB" id="A0AAW9TM70"/>
<gene>
    <name evidence="1" type="primary">tcmP</name>
    <name evidence="1" type="ORF">GHK53_08010</name>
</gene>
<sequence length="273" mass="30072">MGELVEGDDGLPAEDVGPWAIEKYNYLCRYVDISRGARGKFIGPGKAGATYLDLFCGPGRAKVRNGEFTDGGCVAAWRKSVAGGAPFSQVFIADIDEVRLNAAAERLKQAGAPVTAFHGPALQTVESILKRLDPYGLHFAFLDPFSLGVLDFRIFQKLAKRKRMDILVHLSKMDLQRNLGRNLAADVSAFDAFAPGWKDAIDAAQGQQGIRVELINYWKTLVKNLGIAASAEMKLLKGEKDQHLYWLLLVASHTLAHRIWNTAANDDGQRRLF</sequence>
<comment type="caution">
    <text evidence="1">The sequence shown here is derived from an EMBL/GenBank/DDBJ whole genome shotgun (WGS) entry which is preliminary data.</text>
</comment>
<dbReference type="SUPFAM" id="SSF53335">
    <property type="entry name" value="S-adenosyl-L-methionine-dependent methyltransferases"/>
    <property type="match status" value="1"/>
</dbReference>
<protein>
    <submittedName>
        <fullName evidence="1">Three-Cys-motif partner protein TcmP</fullName>
    </submittedName>
</protein>
<organism evidence="1 2">
    <name type="scientific">Rhizobium meliloti</name>
    <name type="common">Ensifer meliloti</name>
    <name type="synonym">Sinorhizobium meliloti</name>
    <dbReference type="NCBI Taxonomy" id="382"/>
    <lineage>
        <taxon>Bacteria</taxon>
        <taxon>Pseudomonadati</taxon>
        <taxon>Pseudomonadota</taxon>
        <taxon>Alphaproteobacteria</taxon>
        <taxon>Hyphomicrobiales</taxon>
        <taxon>Rhizobiaceae</taxon>
        <taxon>Sinorhizobium/Ensifer group</taxon>
        <taxon>Sinorhizobium</taxon>
    </lineage>
</organism>
<proteinExistence type="predicted"/>
<evidence type="ECO:0000313" key="1">
    <source>
        <dbReference type="EMBL" id="MQW32752.1"/>
    </source>
</evidence>
<evidence type="ECO:0000313" key="2">
    <source>
        <dbReference type="Proteomes" id="UP000429484"/>
    </source>
</evidence>
<accession>A0AAW9TM70</accession>
<dbReference type="InterPro" id="IPR029063">
    <property type="entry name" value="SAM-dependent_MTases_sf"/>
</dbReference>
<dbReference type="EMBL" id="WISR01000082">
    <property type="protein sequence ID" value="MQW32752.1"/>
    <property type="molecule type" value="Genomic_DNA"/>
</dbReference>
<dbReference type="RefSeq" id="WP_017271900.1">
    <property type="nucleotide sequence ID" value="NZ_CP021793.1"/>
</dbReference>
<name>A0AAW9TM70_RHIML</name>
<reference evidence="1 2" key="1">
    <citation type="journal article" date="2013" name="Genome Biol.">
        <title>Comparative genomics of the core and accessory genomes of 48 Sinorhizobium strains comprising five genospecies.</title>
        <authorList>
            <person name="Sugawara M."/>
            <person name="Epstein B."/>
            <person name="Badgley B.D."/>
            <person name="Unno T."/>
            <person name="Xu L."/>
            <person name="Reese J."/>
            <person name="Gyaneshwar P."/>
            <person name="Denny R."/>
            <person name="Mudge J."/>
            <person name="Bharti A.K."/>
            <person name="Farmer A.D."/>
            <person name="May G.D."/>
            <person name="Woodward J.E."/>
            <person name="Medigue C."/>
            <person name="Vallenet D."/>
            <person name="Lajus A."/>
            <person name="Rouy Z."/>
            <person name="Martinez-Vaz B."/>
            <person name="Tiffin P."/>
            <person name="Young N.D."/>
            <person name="Sadowsky M.J."/>
        </authorList>
    </citation>
    <scope>NUCLEOTIDE SEQUENCE [LARGE SCALE GENOMIC DNA]</scope>
    <source>
        <strain evidence="1 2">N6B1</strain>
    </source>
</reference>
<dbReference type="NCBIfam" id="TIGR04474">
    <property type="entry name" value="tcm_partner"/>
    <property type="match status" value="1"/>
</dbReference>
<dbReference type="InterPro" id="IPR031009">
    <property type="entry name" value="Tcm_partner"/>
</dbReference>
<dbReference type="Proteomes" id="UP000429484">
    <property type="component" value="Unassembled WGS sequence"/>
</dbReference>